<protein>
    <recommendedName>
        <fullName evidence="7">Bestrophin homolog</fullName>
    </recommendedName>
</protein>
<comment type="subcellular location">
    <subcellularLocation>
        <location evidence="7">Cell membrane</location>
        <topology evidence="7">Multi-pass membrane protein</topology>
    </subcellularLocation>
    <subcellularLocation>
        <location evidence="1">Membrane</location>
    </subcellularLocation>
</comment>
<dbReference type="GO" id="GO:0034707">
    <property type="term" value="C:chloride channel complex"/>
    <property type="evidence" value="ECO:0007669"/>
    <property type="project" value="UniProtKB-KW"/>
</dbReference>
<evidence type="ECO:0000256" key="8">
    <source>
        <dbReference type="SAM" id="MobiDB-lite"/>
    </source>
</evidence>
<keyword evidence="7" id="KW-0406">Ion transport</keyword>
<keyword evidence="7" id="KW-1003">Cell membrane</keyword>
<feature type="compositionally biased region" description="Polar residues" evidence="8">
    <location>
        <begin position="451"/>
        <end position="460"/>
    </location>
</feature>
<evidence type="ECO:0000313" key="9">
    <source>
        <dbReference type="EMBL" id="OXB68510.1"/>
    </source>
</evidence>
<feature type="compositionally biased region" description="Basic and acidic residues" evidence="8">
    <location>
        <begin position="422"/>
        <end position="439"/>
    </location>
</feature>
<keyword evidence="7" id="KW-0869">Chloride channel</keyword>
<dbReference type="InterPro" id="IPR021134">
    <property type="entry name" value="Bestrophin-like"/>
</dbReference>
<keyword evidence="3 7" id="KW-1133">Transmembrane helix</keyword>
<evidence type="ECO:0000256" key="3">
    <source>
        <dbReference type="ARBA" id="ARBA00022989"/>
    </source>
</evidence>
<accession>A0A226NMK8</accession>
<comment type="function">
    <text evidence="7">Forms chloride channels.</text>
</comment>
<comment type="catalytic activity">
    <reaction evidence="5">
        <text>chloride(in) = chloride(out)</text>
        <dbReference type="Rhea" id="RHEA:29823"/>
        <dbReference type="ChEBI" id="CHEBI:17996"/>
    </reaction>
</comment>
<keyword evidence="7" id="KW-0868">Chloride</keyword>
<evidence type="ECO:0000256" key="1">
    <source>
        <dbReference type="ARBA" id="ARBA00004370"/>
    </source>
</evidence>
<keyword evidence="7" id="KW-0813">Transport</keyword>
<dbReference type="STRING" id="9009.A0A226NMK8"/>
<evidence type="ECO:0000256" key="5">
    <source>
        <dbReference type="ARBA" id="ARBA00024167"/>
    </source>
</evidence>
<evidence type="ECO:0000256" key="2">
    <source>
        <dbReference type="ARBA" id="ARBA00022692"/>
    </source>
</evidence>
<dbReference type="PANTHER" id="PTHR10736">
    <property type="entry name" value="BESTROPHIN"/>
    <property type="match status" value="1"/>
</dbReference>
<name>A0A226NMK8_CALSU</name>
<keyword evidence="2 7" id="KW-0812">Transmembrane</keyword>
<keyword evidence="10" id="KW-1185">Reference proteome</keyword>
<dbReference type="OrthoDB" id="201595at2759"/>
<dbReference type="Proteomes" id="UP000198323">
    <property type="component" value="Unassembled WGS sequence"/>
</dbReference>
<organism evidence="9 10">
    <name type="scientific">Callipepla squamata</name>
    <name type="common">Scaled quail</name>
    <dbReference type="NCBI Taxonomy" id="9009"/>
    <lineage>
        <taxon>Eukaryota</taxon>
        <taxon>Metazoa</taxon>
        <taxon>Chordata</taxon>
        <taxon>Craniata</taxon>
        <taxon>Vertebrata</taxon>
        <taxon>Euteleostomi</taxon>
        <taxon>Archelosauria</taxon>
        <taxon>Archosauria</taxon>
        <taxon>Dinosauria</taxon>
        <taxon>Saurischia</taxon>
        <taxon>Theropoda</taxon>
        <taxon>Coelurosauria</taxon>
        <taxon>Aves</taxon>
        <taxon>Neognathae</taxon>
        <taxon>Galloanserae</taxon>
        <taxon>Galliformes</taxon>
        <taxon>Odontophoridae</taxon>
        <taxon>Callipepla</taxon>
    </lineage>
</organism>
<dbReference type="EMBL" id="MCFN01000014">
    <property type="protein sequence ID" value="OXB68510.1"/>
    <property type="molecule type" value="Genomic_DNA"/>
</dbReference>
<feature type="region of interest" description="Disordered" evidence="8">
    <location>
        <begin position="408"/>
        <end position="489"/>
    </location>
</feature>
<evidence type="ECO:0000313" key="10">
    <source>
        <dbReference type="Proteomes" id="UP000198323"/>
    </source>
</evidence>
<comment type="caution">
    <text evidence="9">The sequence shown here is derived from an EMBL/GenBank/DDBJ whole genome shotgun (WGS) entry which is preliminary data.</text>
</comment>
<keyword evidence="4 7" id="KW-0472">Membrane</keyword>
<reference evidence="9 10" key="1">
    <citation type="submission" date="2016-07" db="EMBL/GenBank/DDBJ databases">
        <title>Disparate Historic Effective Population Sizes Predicted by Modern Levels of Genome Diversity for the Scaled Quail (Callipepla squamata) and the Northern Bobwhite (Colinus virginianus): Inferences from First and Second Generation Draft Genome Assemblies for Sympatric New World Quail.</title>
        <authorList>
            <person name="Oldeschulte D.L."/>
            <person name="Halley Y.A."/>
            <person name="Bhattarai E.K."/>
            <person name="Brashear W.A."/>
            <person name="Hill J."/>
            <person name="Metz R.P."/>
            <person name="Johnson C.D."/>
            <person name="Rollins D."/>
            <person name="Peterson M.J."/>
            <person name="Bickhart D.M."/>
            <person name="Decker J.E."/>
            <person name="Seabury C.M."/>
        </authorList>
    </citation>
    <scope>NUCLEOTIDE SEQUENCE [LARGE SCALE GENOMIC DNA]</scope>
    <source>
        <strain evidence="9 10">Texas</strain>
        <tissue evidence="9">Leg muscle</tissue>
    </source>
</reference>
<dbReference type="Pfam" id="PF01062">
    <property type="entry name" value="Bestrophin"/>
    <property type="match status" value="1"/>
</dbReference>
<gene>
    <name evidence="9" type="ORF">ASZ78_000447</name>
</gene>
<evidence type="ECO:0000256" key="7">
    <source>
        <dbReference type="RuleBase" id="RU363126"/>
    </source>
</evidence>
<feature type="transmembrane region" description="Helical" evidence="7">
    <location>
        <begin position="36"/>
        <end position="54"/>
    </location>
</feature>
<dbReference type="AlphaFoldDB" id="A0A226NMK8"/>
<proteinExistence type="inferred from homology"/>
<evidence type="ECO:0000256" key="6">
    <source>
        <dbReference type="ARBA" id="ARBA00034769"/>
    </source>
</evidence>
<dbReference type="GO" id="GO:0005886">
    <property type="term" value="C:plasma membrane"/>
    <property type="evidence" value="ECO:0007669"/>
    <property type="project" value="UniProtKB-SubCell"/>
</dbReference>
<keyword evidence="7" id="KW-0407">Ion channel</keyword>
<evidence type="ECO:0000256" key="4">
    <source>
        <dbReference type="ARBA" id="ARBA00023136"/>
    </source>
</evidence>
<dbReference type="InterPro" id="IPR000615">
    <property type="entry name" value="Bestrophin"/>
</dbReference>
<comment type="similarity">
    <text evidence="6 7">Belongs to the anion channel-forming bestrophin (TC 1.A.46) family. Calcium-sensitive chloride channel subfamily.</text>
</comment>
<dbReference type="GO" id="GO:0005254">
    <property type="term" value="F:chloride channel activity"/>
    <property type="evidence" value="ECO:0007669"/>
    <property type="project" value="UniProtKB-KW"/>
</dbReference>
<dbReference type="PANTHER" id="PTHR10736:SF55">
    <property type="entry name" value="BESTROPHIN-4"/>
    <property type="match status" value="1"/>
</dbReference>
<sequence>MTVSYTLKVANSRFGGFSKLLFRWKGSIYKLLYKEFIVFVMLYALLSIVYRRLLTEEQKRLYTKVAQYCNRSTDLIPMSFVLGFYVTLIVNRWWAQYTSIPLPDQLMCVISSNVHGKDERGRILRRTLVRYANLSAVLILRSVSTRVLKRFPTMDHVVEAGFMTQDERKQFESLYSDFNKYWIPCVWFTNLAAQARRDGRIRDDVALRLLMDELNLYRAKCSMLFHYDWISIPLVYTQVVTIAVYSFFAFCLIGRQFLEPLEPGQEGDLDMYIPLSTLLQFFFYAGWLKVAEQIINPFGEDDDDFETNKLIDRNLQVSLLSVDDMYQNLPPATKDKYWNESTAQPPYTIATAAETLKPSFLGSTFDMRMTEDMEQTQPVEASPNMTRMQTPLLSRFLAAASPAISIKNFGRGGRATPHLRRARGDSTVHCEDPEAVGRIEEEETEDEESQRGSPCSPSASDRQKELPLIQVEAPSSESIEAEQPQAGKP</sequence>
<feature type="transmembrane region" description="Helical" evidence="7">
    <location>
        <begin position="75"/>
        <end position="94"/>
    </location>
</feature>